<dbReference type="SUPFAM" id="SSF161098">
    <property type="entry name" value="MetI-like"/>
    <property type="match status" value="1"/>
</dbReference>
<dbReference type="InterPro" id="IPR000515">
    <property type="entry name" value="MetI-like"/>
</dbReference>
<keyword evidence="5 7" id="KW-1133">Transmembrane helix</keyword>
<dbReference type="AlphaFoldDB" id="A0A9D1DWR4"/>
<dbReference type="PROSITE" id="PS50928">
    <property type="entry name" value="ABC_TM1"/>
    <property type="match status" value="1"/>
</dbReference>
<dbReference type="Proteomes" id="UP000824241">
    <property type="component" value="Unassembled WGS sequence"/>
</dbReference>
<evidence type="ECO:0000256" key="6">
    <source>
        <dbReference type="ARBA" id="ARBA00023136"/>
    </source>
</evidence>
<comment type="subcellular location">
    <subcellularLocation>
        <location evidence="1 7">Cell membrane</location>
        <topology evidence="1 7">Multi-pass membrane protein</topology>
    </subcellularLocation>
</comment>
<keyword evidence="6 7" id="KW-0472">Membrane</keyword>
<evidence type="ECO:0000256" key="3">
    <source>
        <dbReference type="ARBA" id="ARBA00022475"/>
    </source>
</evidence>
<feature type="transmembrane region" description="Helical" evidence="7">
    <location>
        <begin position="16"/>
        <end position="35"/>
    </location>
</feature>
<reference evidence="9" key="1">
    <citation type="submission" date="2020-10" db="EMBL/GenBank/DDBJ databases">
        <authorList>
            <person name="Gilroy R."/>
        </authorList>
    </citation>
    <scope>NUCLEOTIDE SEQUENCE</scope>
    <source>
        <strain evidence="9">CHK189-12415</strain>
    </source>
</reference>
<keyword evidence="2 7" id="KW-0813">Transport</keyword>
<dbReference type="Gene3D" id="1.10.3720.10">
    <property type="entry name" value="MetI-like"/>
    <property type="match status" value="1"/>
</dbReference>
<sequence>MAKAKTAGRLQLKKDLPLLFLCLPGVIYLIINNYMPMFGLFIAFKDINYAKGIFGSDWAGLKNFEFLFATNDAFIMIRNTILYNIAFIVIGTVLSVFVAILFSEMGANIFAKIYQAGMVFPNLVSMVIVAYIAYAFLNSSSGFINMTILKAFGIDPVSWYSKPNAWPVILMVVYIWKNVGYSSIIYISNIAGIDKGIYEAAKIDGAGKFRQIVNITLPMLKPTIVIMTLMAVGRIFNSDFGLFYQVPMNSGTLYSTTQTIDTYVYRALMERNDIGMSAAAGFLQSIVGFVLVVGANLLVRHVDPDNALF</sequence>
<protein>
    <submittedName>
        <fullName evidence="9">Sugar ABC transporter permease</fullName>
    </submittedName>
</protein>
<comment type="similarity">
    <text evidence="7">Belongs to the binding-protein-dependent transport system permease family.</text>
</comment>
<evidence type="ECO:0000256" key="5">
    <source>
        <dbReference type="ARBA" id="ARBA00022989"/>
    </source>
</evidence>
<proteinExistence type="inferred from homology"/>
<feature type="transmembrane region" description="Helical" evidence="7">
    <location>
        <begin position="212"/>
        <end position="236"/>
    </location>
</feature>
<organism evidence="9 10">
    <name type="scientific">Candidatus Faecivivens stercoravium</name>
    <dbReference type="NCBI Taxonomy" id="2840803"/>
    <lineage>
        <taxon>Bacteria</taxon>
        <taxon>Bacillati</taxon>
        <taxon>Bacillota</taxon>
        <taxon>Clostridia</taxon>
        <taxon>Eubacteriales</taxon>
        <taxon>Oscillospiraceae</taxon>
        <taxon>Oscillospiraceae incertae sedis</taxon>
        <taxon>Candidatus Faecivivens</taxon>
    </lineage>
</organism>
<dbReference type="InterPro" id="IPR050809">
    <property type="entry name" value="UgpAE/MalFG_permease"/>
</dbReference>
<dbReference type="CDD" id="cd06261">
    <property type="entry name" value="TM_PBP2"/>
    <property type="match status" value="1"/>
</dbReference>
<evidence type="ECO:0000313" key="10">
    <source>
        <dbReference type="Proteomes" id="UP000824241"/>
    </source>
</evidence>
<evidence type="ECO:0000256" key="7">
    <source>
        <dbReference type="RuleBase" id="RU363032"/>
    </source>
</evidence>
<evidence type="ECO:0000256" key="1">
    <source>
        <dbReference type="ARBA" id="ARBA00004651"/>
    </source>
</evidence>
<evidence type="ECO:0000256" key="2">
    <source>
        <dbReference type="ARBA" id="ARBA00022448"/>
    </source>
</evidence>
<dbReference type="PANTHER" id="PTHR43227">
    <property type="entry name" value="BLL4140 PROTEIN"/>
    <property type="match status" value="1"/>
</dbReference>
<name>A0A9D1DWR4_9FIRM</name>
<feature type="transmembrane region" description="Helical" evidence="7">
    <location>
        <begin position="114"/>
        <end position="137"/>
    </location>
</feature>
<feature type="transmembrane region" description="Helical" evidence="7">
    <location>
        <begin position="165"/>
        <end position="191"/>
    </location>
</feature>
<dbReference type="GO" id="GO:0055085">
    <property type="term" value="P:transmembrane transport"/>
    <property type="evidence" value="ECO:0007669"/>
    <property type="project" value="InterPro"/>
</dbReference>
<reference evidence="9" key="2">
    <citation type="journal article" date="2021" name="PeerJ">
        <title>Extensive microbial diversity within the chicken gut microbiome revealed by metagenomics and culture.</title>
        <authorList>
            <person name="Gilroy R."/>
            <person name="Ravi A."/>
            <person name="Getino M."/>
            <person name="Pursley I."/>
            <person name="Horton D.L."/>
            <person name="Alikhan N.F."/>
            <person name="Baker D."/>
            <person name="Gharbi K."/>
            <person name="Hall N."/>
            <person name="Watson M."/>
            <person name="Adriaenssens E.M."/>
            <person name="Foster-Nyarko E."/>
            <person name="Jarju S."/>
            <person name="Secka A."/>
            <person name="Antonio M."/>
            <person name="Oren A."/>
            <person name="Chaudhuri R.R."/>
            <person name="La Ragione R."/>
            <person name="Hildebrand F."/>
            <person name="Pallen M.J."/>
        </authorList>
    </citation>
    <scope>NUCLEOTIDE SEQUENCE</scope>
    <source>
        <strain evidence="9">CHK189-12415</strain>
    </source>
</reference>
<evidence type="ECO:0000259" key="8">
    <source>
        <dbReference type="PROSITE" id="PS50928"/>
    </source>
</evidence>
<feature type="transmembrane region" description="Helical" evidence="7">
    <location>
        <begin position="81"/>
        <end position="102"/>
    </location>
</feature>
<comment type="caution">
    <text evidence="9">The sequence shown here is derived from an EMBL/GenBank/DDBJ whole genome shotgun (WGS) entry which is preliminary data.</text>
</comment>
<evidence type="ECO:0000256" key="4">
    <source>
        <dbReference type="ARBA" id="ARBA00022692"/>
    </source>
</evidence>
<dbReference type="GO" id="GO:0005886">
    <property type="term" value="C:plasma membrane"/>
    <property type="evidence" value="ECO:0007669"/>
    <property type="project" value="UniProtKB-SubCell"/>
</dbReference>
<feature type="transmembrane region" description="Helical" evidence="7">
    <location>
        <begin position="274"/>
        <end position="299"/>
    </location>
</feature>
<gene>
    <name evidence="9" type="ORF">IAB37_01610</name>
</gene>
<dbReference type="Pfam" id="PF00528">
    <property type="entry name" value="BPD_transp_1"/>
    <property type="match status" value="1"/>
</dbReference>
<accession>A0A9D1DWR4</accession>
<dbReference type="PANTHER" id="PTHR43227:SF11">
    <property type="entry name" value="BLL4140 PROTEIN"/>
    <property type="match status" value="1"/>
</dbReference>
<dbReference type="EMBL" id="DVHA01000050">
    <property type="protein sequence ID" value="HIR60259.1"/>
    <property type="molecule type" value="Genomic_DNA"/>
</dbReference>
<feature type="domain" description="ABC transmembrane type-1" evidence="8">
    <location>
        <begin position="77"/>
        <end position="295"/>
    </location>
</feature>
<dbReference type="InterPro" id="IPR035906">
    <property type="entry name" value="MetI-like_sf"/>
</dbReference>
<keyword evidence="3" id="KW-1003">Cell membrane</keyword>
<evidence type="ECO:0000313" key="9">
    <source>
        <dbReference type="EMBL" id="HIR60259.1"/>
    </source>
</evidence>
<keyword evidence="4 7" id="KW-0812">Transmembrane</keyword>